<reference evidence="4 5" key="1">
    <citation type="submission" date="2016-05" db="EMBL/GenBank/DDBJ databases">
        <title>Paenibacillus oryzae. sp. nov., isolated from the rice root.</title>
        <authorList>
            <person name="Zhang J."/>
            <person name="Zhang X."/>
        </authorList>
    </citation>
    <scope>NUCLEOTIDE SEQUENCE [LARGE SCALE GENOMIC DNA]</scope>
    <source>
        <strain evidence="4 5">1DrF-4</strain>
    </source>
</reference>
<feature type="domain" description="VWFA" evidence="3">
    <location>
        <begin position="40"/>
        <end position="223"/>
    </location>
</feature>
<organism evidence="4 5">
    <name type="scientific">Paenibacillus oryzae</name>
    <dbReference type="NCBI Taxonomy" id="1844972"/>
    <lineage>
        <taxon>Bacteria</taxon>
        <taxon>Bacillati</taxon>
        <taxon>Bacillota</taxon>
        <taxon>Bacilli</taxon>
        <taxon>Bacillales</taxon>
        <taxon>Paenibacillaceae</taxon>
        <taxon>Paenibacillus</taxon>
    </lineage>
</organism>
<feature type="compositionally biased region" description="Polar residues" evidence="1">
    <location>
        <begin position="437"/>
        <end position="448"/>
    </location>
</feature>
<sequence length="595" mass="64344">MKDVKKYIGLVLIMIMIVSLFAGFYGAPYAGAANDQQKIDVMLVVDASTSMNSSDKQKVANEAMKMFVDMTSEQGDKIGVMAYTDQIVREKALLKIEGPEDKGELKRFIDQVARGPYTDIAVGVAESVKVLERSGEPDHSPMIVLLADGNNSLPKERTQEQSDKELQAAVSQAKAAGIPIYTIGLNADGKLNKQVLQGLSDDTGGKAFVTSSADDLPRILSEIFADQLKLKVIPLTALTGNGQFQEVTVSIPNGNVIEGNISIISGKPVEVKLVDPAGKERPVPSDGVLYSTSNAYSLIKLLKPEQGDWKLQVKGASKDKIDINLVFNYDLQLAVKPVAGPFKKGGKVDIEAQLESNGQALGDPDLYKGMTSKLVVTDIDAGTTTELPMTNGGDLFSGVFEIPESRNYELVVRVEDNSFFRESEPLQINAGGGAAKPSSTPPATSGQVPASEKEGLNWPLVIGGLALLILLAVAAWYALALVKRNNKGFYGQFIIEIHDEDTGERTSPQYKKLSGFKGKLKLHQLLQLAPEFAETDKIVFRPGKDSVFILNQSGCLIEKSGRAFDAAKGKELKNNDRIKISLQAVHKSIILDYIN</sequence>
<dbReference type="Proteomes" id="UP000092024">
    <property type="component" value="Unassembled WGS sequence"/>
</dbReference>
<comment type="caution">
    <text evidence="4">The sequence shown here is derived from an EMBL/GenBank/DDBJ whole genome shotgun (WGS) entry which is preliminary data.</text>
</comment>
<dbReference type="Pfam" id="PF00092">
    <property type="entry name" value="VWA"/>
    <property type="match status" value="1"/>
</dbReference>
<dbReference type="PANTHER" id="PTHR10579">
    <property type="entry name" value="CALCIUM-ACTIVATED CHLORIDE CHANNEL REGULATOR"/>
    <property type="match status" value="1"/>
</dbReference>
<dbReference type="InterPro" id="IPR036465">
    <property type="entry name" value="vWFA_dom_sf"/>
</dbReference>
<feature type="transmembrane region" description="Helical" evidence="2">
    <location>
        <begin position="7"/>
        <end position="27"/>
    </location>
</feature>
<dbReference type="PANTHER" id="PTHR10579:SF43">
    <property type="entry name" value="ZINC FINGER (C3HC4-TYPE RING FINGER) FAMILY PROTEIN"/>
    <property type="match status" value="1"/>
</dbReference>
<evidence type="ECO:0000313" key="4">
    <source>
        <dbReference type="EMBL" id="OBR62602.1"/>
    </source>
</evidence>
<feature type="transmembrane region" description="Helical" evidence="2">
    <location>
        <begin position="458"/>
        <end position="479"/>
    </location>
</feature>
<dbReference type="AlphaFoldDB" id="A0A1A5YAJ6"/>
<dbReference type="SUPFAM" id="SSF53300">
    <property type="entry name" value="vWA-like"/>
    <property type="match status" value="1"/>
</dbReference>
<evidence type="ECO:0000259" key="3">
    <source>
        <dbReference type="PROSITE" id="PS50234"/>
    </source>
</evidence>
<keyword evidence="2" id="KW-0472">Membrane</keyword>
<dbReference type="STRING" id="1844972.A7K91_03060"/>
<evidence type="ECO:0000313" key="5">
    <source>
        <dbReference type="Proteomes" id="UP000092024"/>
    </source>
</evidence>
<dbReference type="PROSITE" id="PS50234">
    <property type="entry name" value="VWFA"/>
    <property type="match status" value="1"/>
</dbReference>
<keyword evidence="5" id="KW-1185">Reference proteome</keyword>
<evidence type="ECO:0000256" key="1">
    <source>
        <dbReference type="SAM" id="MobiDB-lite"/>
    </source>
</evidence>
<dbReference type="Gene3D" id="3.40.50.410">
    <property type="entry name" value="von Willebrand factor, type A domain"/>
    <property type="match status" value="1"/>
</dbReference>
<accession>A0A1A5YAJ6</accession>
<name>A0A1A5YAJ6_9BACL</name>
<keyword evidence="2" id="KW-0812">Transmembrane</keyword>
<protein>
    <recommendedName>
        <fullName evidence="3">VWFA domain-containing protein</fullName>
    </recommendedName>
</protein>
<dbReference type="OrthoDB" id="2923688at2"/>
<dbReference type="InterPro" id="IPR051266">
    <property type="entry name" value="CLCR"/>
</dbReference>
<keyword evidence="2" id="KW-1133">Transmembrane helix</keyword>
<dbReference type="RefSeq" id="WP_068687032.1">
    <property type="nucleotide sequence ID" value="NZ_LYPA01000079.1"/>
</dbReference>
<proteinExistence type="predicted"/>
<dbReference type="InterPro" id="IPR002035">
    <property type="entry name" value="VWF_A"/>
</dbReference>
<evidence type="ECO:0000256" key="2">
    <source>
        <dbReference type="SAM" id="Phobius"/>
    </source>
</evidence>
<feature type="region of interest" description="Disordered" evidence="1">
    <location>
        <begin position="430"/>
        <end position="450"/>
    </location>
</feature>
<dbReference type="EMBL" id="LYPA01000079">
    <property type="protein sequence ID" value="OBR62602.1"/>
    <property type="molecule type" value="Genomic_DNA"/>
</dbReference>
<gene>
    <name evidence="4" type="ORF">A7K91_03060</name>
</gene>
<dbReference type="CDD" id="cd00198">
    <property type="entry name" value="vWFA"/>
    <property type="match status" value="1"/>
</dbReference>
<dbReference type="SMART" id="SM00327">
    <property type="entry name" value="VWA"/>
    <property type="match status" value="1"/>
</dbReference>